<keyword evidence="2" id="KW-1185">Reference proteome</keyword>
<proteinExistence type="predicted"/>
<gene>
    <name evidence="1" type="ORF">NJU99_11715</name>
</gene>
<sequence>MKSNFEEPKVMTHHLVSGAAVSLLAAGTINAMRIKKGETNIRKATYDVVKRTTQGTIATASVVAASSYKNEKNGMFKALASLAVGAAGVYAVEMIDKKFNSEEQVQAVSCSTENNEVVEYE</sequence>
<reference evidence="1" key="1">
    <citation type="submission" date="2022-07" db="EMBL/GenBank/DDBJ databases">
        <title>Arcobacter roscoffensis sp. nov., a marine bacterium isolated from coastal seawater collected from Roscoff, France.</title>
        <authorList>
            <person name="Pascual J."/>
            <person name="Lepeaux C."/>
            <person name="Methner A."/>
            <person name="Overmann J."/>
        </authorList>
    </citation>
    <scope>NUCLEOTIDE SEQUENCE</scope>
    <source>
        <strain evidence="1">ARW1-2F2</strain>
    </source>
</reference>
<dbReference type="EMBL" id="CP100595">
    <property type="protein sequence ID" value="UTJ05911.1"/>
    <property type="molecule type" value="Genomic_DNA"/>
</dbReference>
<protein>
    <submittedName>
        <fullName evidence="1">Uncharacterized protein</fullName>
    </submittedName>
</protein>
<evidence type="ECO:0000313" key="1">
    <source>
        <dbReference type="EMBL" id="UTJ05911.1"/>
    </source>
</evidence>
<organism evidence="1 2">
    <name type="scientific">Arcobacter roscoffensis</name>
    <dbReference type="NCBI Taxonomy" id="2961520"/>
    <lineage>
        <taxon>Bacteria</taxon>
        <taxon>Pseudomonadati</taxon>
        <taxon>Campylobacterota</taxon>
        <taxon>Epsilonproteobacteria</taxon>
        <taxon>Campylobacterales</taxon>
        <taxon>Arcobacteraceae</taxon>
        <taxon>Arcobacter</taxon>
    </lineage>
</organism>
<accession>A0ABY5E145</accession>
<dbReference type="RefSeq" id="WP_254576092.1">
    <property type="nucleotide sequence ID" value="NZ_CP100595.1"/>
</dbReference>
<evidence type="ECO:0000313" key="2">
    <source>
        <dbReference type="Proteomes" id="UP001060012"/>
    </source>
</evidence>
<dbReference type="Proteomes" id="UP001060012">
    <property type="component" value="Chromosome"/>
</dbReference>
<name>A0ABY5E145_9BACT</name>